<keyword evidence="10" id="KW-1185">Reference proteome</keyword>
<feature type="region of interest" description="Disordered" evidence="8">
    <location>
        <begin position="76"/>
        <end position="95"/>
    </location>
</feature>
<organism evidence="9 10">
    <name type="scientific">Callorhinchus milii</name>
    <name type="common">Ghost shark</name>
    <dbReference type="NCBI Taxonomy" id="7868"/>
    <lineage>
        <taxon>Eukaryota</taxon>
        <taxon>Metazoa</taxon>
        <taxon>Chordata</taxon>
        <taxon>Craniata</taxon>
        <taxon>Vertebrata</taxon>
        <taxon>Chondrichthyes</taxon>
        <taxon>Holocephali</taxon>
        <taxon>Chimaeriformes</taxon>
        <taxon>Callorhinchidae</taxon>
        <taxon>Callorhinchus</taxon>
    </lineage>
</organism>
<dbReference type="STRING" id="7868.ENSCMIP00000046823"/>
<feature type="compositionally biased region" description="Polar residues" evidence="8">
    <location>
        <begin position="80"/>
        <end position="91"/>
    </location>
</feature>
<evidence type="ECO:0000256" key="4">
    <source>
        <dbReference type="ARBA" id="ARBA00022889"/>
    </source>
</evidence>
<sequence length="326" mass="34992">GDLSSDSGEAADRPTSEWPAFGHGDGQGTTPSVGVTAAGPVLSVPGSTASRPPPLTVAPGTDERVVGFVPVLSTVVGGNDASSPPATTTGWSEPPVTFPSSAAEDTGARTAETEFVPGDRGSAAASELPLDTTQVVCVDWSKLAGKSYIILNLTENTECEVFRSRNGLKLLKMVAGAFSGTLSTPEELWHISLSSEDDQHLLMMLATDRGIIPAKEVLSTLGDIKQNLKEVRVDMSSYIFSDVFILNLLRLPKNSHFTVNRLKCFEMFGCEMHYNQMHGLLIIIRCLNFGGVVERSRFLLSLSGHAKRRTLGEKENESKFSICTFV</sequence>
<keyword evidence="3" id="KW-0732">Signal</keyword>
<evidence type="ECO:0000256" key="2">
    <source>
        <dbReference type="ARBA" id="ARBA00022692"/>
    </source>
</evidence>
<dbReference type="InterPro" id="IPR042397">
    <property type="entry name" value="PODXL2"/>
</dbReference>
<keyword evidence="2" id="KW-0812">Transmembrane</keyword>
<keyword evidence="6" id="KW-0472">Membrane</keyword>
<keyword evidence="5" id="KW-1133">Transmembrane helix</keyword>
<dbReference type="GeneTree" id="ENSGT00730000111323"/>
<dbReference type="PANTHER" id="PTHR15594">
    <property type="entry name" value="PODOCALYXIN-LIKE PROTEIN 2"/>
    <property type="match status" value="1"/>
</dbReference>
<evidence type="ECO:0000256" key="3">
    <source>
        <dbReference type="ARBA" id="ARBA00022729"/>
    </source>
</evidence>
<proteinExistence type="predicted"/>
<name>A0A4W3K678_CALMI</name>
<dbReference type="AlphaFoldDB" id="A0A4W3K678"/>
<reference evidence="9" key="4">
    <citation type="submission" date="2025-08" db="UniProtKB">
        <authorList>
            <consortium name="Ensembl"/>
        </authorList>
    </citation>
    <scope>IDENTIFICATION</scope>
</reference>
<accession>A0A4W3K678</accession>
<dbReference type="Ensembl" id="ENSCMIT00000047487.1">
    <property type="protein sequence ID" value="ENSCMIP00000046823.1"/>
    <property type="gene ID" value="ENSCMIG00000019235.1"/>
</dbReference>
<dbReference type="GO" id="GO:0005886">
    <property type="term" value="C:plasma membrane"/>
    <property type="evidence" value="ECO:0007669"/>
    <property type="project" value="UniProtKB-ARBA"/>
</dbReference>
<reference evidence="10" key="2">
    <citation type="journal article" date="2007" name="PLoS Biol.">
        <title>Survey sequencing and comparative analysis of the elephant shark (Callorhinchus milii) genome.</title>
        <authorList>
            <person name="Venkatesh B."/>
            <person name="Kirkness E.F."/>
            <person name="Loh Y.H."/>
            <person name="Halpern A.L."/>
            <person name="Lee A.P."/>
            <person name="Johnson J."/>
            <person name="Dandona N."/>
            <person name="Viswanathan L.D."/>
            <person name="Tay A."/>
            <person name="Venter J.C."/>
            <person name="Strausberg R.L."/>
            <person name="Brenner S."/>
        </authorList>
    </citation>
    <scope>NUCLEOTIDE SEQUENCE [LARGE SCALE GENOMIC DNA]</scope>
</reference>
<dbReference type="InParanoid" id="A0A4W3K678"/>
<reference evidence="10" key="3">
    <citation type="journal article" date="2014" name="Nature">
        <title>Elephant shark genome provides unique insights into gnathostome evolution.</title>
        <authorList>
            <consortium name="International Elephant Shark Genome Sequencing Consortium"/>
            <person name="Venkatesh B."/>
            <person name="Lee A.P."/>
            <person name="Ravi V."/>
            <person name="Maurya A.K."/>
            <person name="Lian M.M."/>
            <person name="Swann J.B."/>
            <person name="Ohta Y."/>
            <person name="Flajnik M.F."/>
            <person name="Sutoh Y."/>
            <person name="Kasahara M."/>
            <person name="Hoon S."/>
            <person name="Gangu V."/>
            <person name="Roy S.W."/>
            <person name="Irimia M."/>
            <person name="Korzh V."/>
            <person name="Kondrychyn I."/>
            <person name="Lim Z.W."/>
            <person name="Tay B.H."/>
            <person name="Tohari S."/>
            <person name="Kong K.W."/>
            <person name="Ho S."/>
            <person name="Lorente-Galdos B."/>
            <person name="Quilez J."/>
            <person name="Marques-Bonet T."/>
            <person name="Raney B.J."/>
            <person name="Ingham P.W."/>
            <person name="Tay A."/>
            <person name="Hillier L.W."/>
            <person name="Minx P."/>
            <person name="Boehm T."/>
            <person name="Wilson R.K."/>
            <person name="Brenner S."/>
            <person name="Warren W.C."/>
        </authorList>
    </citation>
    <scope>NUCLEOTIDE SEQUENCE [LARGE SCALE GENOMIC DNA]</scope>
</reference>
<evidence type="ECO:0000313" key="10">
    <source>
        <dbReference type="Proteomes" id="UP000314986"/>
    </source>
</evidence>
<reference evidence="9" key="5">
    <citation type="submission" date="2025-09" db="UniProtKB">
        <authorList>
            <consortium name="Ensembl"/>
        </authorList>
    </citation>
    <scope>IDENTIFICATION</scope>
</reference>
<evidence type="ECO:0000256" key="7">
    <source>
        <dbReference type="ARBA" id="ARBA00023180"/>
    </source>
</evidence>
<keyword evidence="7" id="KW-0325">Glycoprotein</keyword>
<evidence type="ECO:0000256" key="8">
    <source>
        <dbReference type="SAM" id="MobiDB-lite"/>
    </source>
</evidence>
<dbReference type="GO" id="GO:0050901">
    <property type="term" value="P:leukocyte tethering or rolling"/>
    <property type="evidence" value="ECO:0007669"/>
    <property type="project" value="TreeGrafter"/>
</dbReference>
<feature type="region of interest" description="Disordered" evidence="8">
    <location>
        <begin position="1"/>
        <end position="61"/>
    </location>
</feature>
<keyword evidence="4" id="KW-0130">Cell adhesion</keyword>
<evidence type="ECO:0000256" key="1">
    <source>
        <dbReference type="ARBA" id="ARBA00004479"/>
    </source>
</evidence>
<evidence type="ECO:0000256" key="6">
    <source>
        <dbReference type="ARBA" id="ARBA00023136"/>
    </source>
</evidence>
<comment type="subcellular location">
    <subcellularLocation>
        <location evidence="1">Membrane</location>
        <topology evidence="1">Single-pass type I membrane protein</topology>
    </subcellularLocation>
</comment>
<dbReference type="InterPro" id="IPR013836">
    <property type="entry name" value="CD34/Podocalyxin"/>
</dbReference>
<reference evidence="10" key="1">
    <citation type="journal article" date="2006" name="Science">
        <title>Ancient noncoding elements conserved in the human genome.</title>
        <authorList>
            <person name="Venkatesh B."/>
            <person name="Kirkness E.F."/>
            <person name="Loh Y.H."/>
            <person name="Halpern A.L."/>
            <person name="Lee A.P."/>
            <person name="Johnson J."/>
            <person name="Dandona N."/>
            <person name="Viswanathan L.D."/>
            <person name="Tay A."/>
            <person name="Venter J.C."/>
            <person name="Strausberg R.L."/>
            <person name="Brenner S."/>
        </authorList>
    </citation>
    <scope>NUCLEOTIDE SEQUENCE [LARGE SCALE GENOMIC DNA]</scope>
</reference>
<evidence type="ECO:0000256" key="5">
    <source>
        <dbReference type="ARBA" id="ARBA00022989"/>
    </source>
</evidence>
<dbReference type="Proteomes" id="UP000314986">
    <property type="component" value="Unassembled WGS sequence"/>
</dbReference>
<dbReference type="Pfam" id="PF06365">
    <property type="entry name" value="CD34_antigen"/>
    <property type="match status" value="1"/>
</dbReference>
<protein>
    <submittedName>
        <fullName evidence="9">Uncharacterized protein</fullName>
    </submittedName>
</protein>
<dbReference type="PANTHER" id="PTHR15594:SF1">
    <property type="entry name" value="PODOCALYXIN-LIKE PROTEIN 2"/>
    <property type="match status" value="1"/>
</dbReference>
<evidence type="ECO:0000313" key="9">
    <source>
        <dbReference type="Ensembl" id="ENSCMIP00000046823.1"/>
    </source>
</evidence>